<evidence type="ECO:0000313" key="3">
    <source>
        <dbReference type="RefSeq" id="XP_012695174.2"/>
    </source>
</evidence>
<gene>
    <name evidence="3" type="primary">LOC105910956</name>
</gene>
<keyword evidence="2" id="KW-1185">Reference proteome</keyword>
<dbReference type="PANTHER" id="PTHR43544:SF33">
    <property type="entry name" value="C-FACTOR"/>
    <property type="match status" value="1"/>
</dbReference>
<dbReference type="Gene3D" id="3.40.50.720">
    <property type="entry name" value="NAD(P)-binding Rossmann-like Domain"/>
    <property type="match status" value="1"/>
</dbReference>
<dbReference type="PANTHER" id="PTHR43544">
    <property type="entry name" value="SHORT-CHAIN DEHYDROGENASE/REDUCTASE"/>
    <property type="match status" value="1"/>
</dbReference>
<dbReference type="Proteomes" id="UP000515152">
    <property type="component" value="Chromosome 1"/>
</dbReference>
<dbReference type="CDD" id="cd05325">
    <property type="entry name" value="carb_red_sniffer_like_SDR_c"/>
    <property type="match status" value="1"/>
</dbReference>
<dbReference type="InterPro" id="IPR002347">
    <property type="entry name" value="SDR_fam"/>
</dbReference>
<dbReference type="GeneID" id="105910956"/>
<dbReference type="OrthoDB" id="7289984at2759"/>
<dbReference type="PRINTS" id="PR00081">
    <property type="entry name" value="GDHRDH"/>
</dbReference>
<dbReference type="SUPFAM" id="SSF51735">
    <property type="entry name" value="NAD(P)-binding Rossmann-fold domains"/>
    <property type="match status" value="1"/>
</dbReference>
<dbReference type="GO" id="GO:0016491">
    <property type="term" value="F:oxidoreductase activity"/>
    <property type="evidence" value="ECO:0007669"/>
    <property type="project" value="TreeGrafter"/>
</dbReference>
<evidence type="ECO:0000256" key="1">
    <source>
        <dbReference type="RuleBase" id="RU000363"/>
    </source>
</evidence>
<reference evidence="3" key="1">
    <citation type="submission" date="2025-08" db="UniProtKB">
        <authorList>
            <consortium name="RefSeq"/>
        </authorList>
    </citation>
    <scope>IDENTIFICATION</scope>
</reference>
<organism evidence="2 3">
    <name type="scientific">Clupea harengus</name>
    <name type="common">Atlantic herring</name>
    <dbReference type="NCBI Taxonomy" id="7950"/>
    <lineage>
        <taxon>Eukaryota</taxon>
        <taxon>Metazoa</taxon>
        <taxon>Chordata</taxon>
        <taxon>Craniata</taxon>
        <taxon>Vertebrata</taxon>
        <taxon>Euteleostomi</taxon>
        <taxon>Actinopterygii</taxon>
        <taxon>Neopterygii</taxon>
        <taxon>Teleostei</taxon>
        <taxon>Clupei</taxon>
        <taxon>Clupeiformes</taxon>
        <taxon>Clupeoidei</taxon>
        <taxon>Clupeidae</taxon>
        <taxon>Clupea</taxon>
    </lineage>
</organism>
<dbReference type="GO" id="GO:0005737">
    <property type="term" value="C:cytoplasm"/>
    <property type="evidence" value="ECO:0007669"/>
    <property type="project" value="TreeGrafter"/>
</dbReference>
<dbReference type="RefSeq" id="XP_012695174.2">
    <property type="nucleotide sequence ID" value="XM_012839720.3"/>
</dbReference>
<proteinExistence type="inferred from homology"/>
<evidence type="ECO:0000313" key="2">
    <source>
        <dbReference type="Proteomes" id="UP000515152"/>
    </source>
</evidence>
<dbReference type="PRINTS" id="PR00080">
    <property type="entry name" value="SDRFAMILY"/>
</dbReference>
<dbReference type="KEGG" id="char:105910956"/>
<dbReference type="AlphaFoldDB" id="A0A6P3WCK7"/>
<dbReference type="InterPro" id="IPR036291">
    <property type="entry name" value="NAD(P)-bd_dom_sf"/>
</dbReference>
<name>A0A6P3WCK7_CLUHA</name>
<sequence length="259" mass="27574">MAGKACNVLITGANRGLGLEMVKQLAETSCPGRRIFAGCRDPSAPKSQSLQELAKQHPGVIHVIRLDVADLSSIKESAKQVGLFLGKDGLNLLVNNAGMATHEDMKTAGPKEMQDTFNTNIMGPMLVTKEFLPYLREAAKSSGEPGMSCSKAAVINISTILASIAKVPETVAFFPVFALPYRISKAGLNMLTVCNAVEFKDDGILFALLHPGWVQTDMGGAGGAIDAQESVSGMLRVMSDLTEKQSGAFLDYNGQSLPW</sequence>
<protein>
    <submittedName>
        <fullName evidence="3">C-factor-like</fullName>
    </submittedName>
</protein>
<accession>A0A6P3WCK7</accession>
<comment type="similarity">
    <text evidence="1">Belongs to the short-chain dehydrogenases/reductases (SDR) family.</text>
</comment>
<dbReference type="InterPro" id="IPR051468">
    <property type="entry name" value="Fungal_SecMetab_SDRs"/>
</dbReference>
<dbReference type="Pfam" id="PF00106">
    <property type="entry name" value="adh_short"/>
    <property type="match status" value="1"/>
</dbReference>